<name>A0ABZ2WK67_9HYPO</name>
<reference evidence="2 3" key="1">
    <citation type="submission" date="2024-04" db="EMBL/GenBank/DDBJ databases">
        <title>Complete genome sequence of Fusarium acuminatum.</title>
        <authorList>
            <person name="Lan B."/>
        </authorList>
    </citation>
    <scope>NUCLEOTIDE SEQUENCE [LARGE SCALE GENOMIC DNA]</scope>
    <source>
        <strain evidence="2">1A</strain>
    </source>
</reference>
<evidence type="ECO:0008006" key="4">
    <source>
        <dbReference type="Google" id="ProtNLM"/>
    </source>
</evidence>
<protein>
    <recommendedName>
        <fullName evidence="4">Myb-like domain-containing protein</fullName>
    </recommendedName>
</protein>
<proteinExistence type="predicted"/>
<feature type="compositionally biased region" description="Basic residues" evidence="1">
    <location>
        <begin position="81"/>
        <end position="90"/>
    </location>
</feature>
<evidence type="ECO:0000256" key="1">
    <source>
        <dbReference type="SAM" id="MobiDB-lite"/>
    </source>
</evidence>
<dbReference type="CDD" id="cd00167">
    <property type="entry name" value="SANT"/>
    <property type="match status" value="1"/>
</dbReference>
<sequence>MSDSTSGKTNAWTEEAKNELLLRIIAQLKPEGKGINWSEIHMEGRTVKSLQNQWTAFNKKMEAYKHGSADGSAPATPIKRTPARKRTPKAKKADSEDDHEYGSPKKVTPRKRRATSKLVTFLTLDTQTDQLETETPENAAKAIKMELGDAIIKDEMDEAEDDYDQGEA</sequence>
<keyword evidence="3" id="KW-1185">Reference proteome</keyword>
<dbReference type="EMBL" id="CP151260">
    <property type="protein sequence ID" value="WZH41086.1"/>
    <property type="molecule type" value="Genomic_DNA"/>
</dbReference>
<organism evidence="2 3">
    <name type="scientific">Fusarium acuminatum</name>
    <dbReference type="NCBI Taxonomy" id="5515"/>
    <lineage>
        <taxon>Eukaryota</taxon>
        <taxon>Fungi</taxon>
        <taxon>Dikarya</taxon>
        <taxon>Ascomycota</taxon>
        <taxon>Pezizomycotina</taxon>
        <taxon>Sordariomycetes</taxon>
        <taxon>Hypocreomycetidae</taxon>
        <taxon>Hypocreales</taxon>
        <taxon>Nectriaceae</taxon>
        <taxon>Fusarium</taxon>
        <taxon>Fusarium tricinctum species complex</taxon>
    </lineage>
</organism>
<gene>
    <name evidence="2" type="ORF">QYS62_002030</name>
</gene>
<feature type="region of interest" description="Disordered" evidence="1">
    <location>
        <begin position="64"/>
        <end position="116"/>
    </location>
</feature>
<evidence type="ECO:0000313" key="2">
    <source>
        <dbReference type="EMBL" id="WZH41086.1"/>
    </source>
</evidence>
<evidence type="ECO:0000313" key="3">
    <source>
        <dbReference type="Proteomes" id="UP001489902"/>
    </source>
</evidence>
<accession>A0ABZ2WK67</accession>
<dbReference type="InterPro" id="IPR001005">
    <property type="entry name" value="SANT/Myb"/>
</dbReference>
<dbReference type="Proteomes" id="UP001489902">
    <property type="component" value="Chromosome 1"/>
</dbReference>